<keyword evidence="2" id="KW-0472">Membrane</keyword>
<evidence type="ECO:0000256" key="2">
    <source>
        <dbReference type="SAM" id="Phobius"/>
    </source>
</evidence>
<dbReference type="Gene3D" id="3.10.450.50">
    <property type="match status" value="1"/>
</dbReference>
<evidence type="ECO:0000256" key="1">
    <source>
        <dbReference type="SAM" id="MobiDB-lite"/>
    </source>
</evidence>
<organism evidence="3 4">
    <name type="scientific">Cohnella lupini</name>
    <dbReference type="NCBI Taxonomy" id="1294267"/>
    <lineage>
        <taxon>Bacteria</taxon>
        <taxon>Bacillati</taxon>
        <taxon>Bacillota</taxon>
        <taxon>Bacilli</taxon>
        <taxon>Bacillales</taxon>
        <taxon>Paenibacillaceae</taxon>
        <taxon>Cohnella</taxon>
    </lineage>
</organism>
<feature type="transmembrane region" description="Helical" evidence="2">
    <location>
        <begin position="39"/>
        <end position="55"/>
    </location>
</feature>
<gene>
    <name evidence="3" type="ORF">DFP95_10271</name>
</gene>
<dbReference type="AlphaFoldDB" id="A0A3D9IS95"/>
<keyword evidence="2" id="KW-0812">Transmembrane</keyword>
<evidence type="ECO:0000313" key="3">
    <source>
        <dbReference type="EMBL" id="RED64653.1"/>
    </source>
</evidence>
<name>A0A3D9IS95_9BACL</name>
<comment type="caution">
    <text evidence="3">The sequence shown here is derived from an EMBL/GenBank/DDBJ whole genome shotgun (WGS) entry which is preliminary data.</text>
</comment>
<protein>
    <submittedName>
        <fullName evidence="3">Uncharacterized protein DUF4878</fullName>
    </submittedName>
</protein>
<evidence type="ECO:0000313" key="4">
    <source>
        <dbReference type="Proteomes" id="UP000256869"/>
    </source>
</evidence>
<keyword evidence="4" id="KW-1185">Reference proteome</keyword>
<keyword evidence="2" id="KW-1133">Transmembrane helix</keyword>
<reference evidence="3 4" key="1">
    <citation type="submission" date="2018-07" db="EMBL/GenBank/DDBJ databases">
        <title>Genomic Encyclopedia of Type Strains, Phase III (KMG-III): the genomes of soil and plant-associated and newly described type strains.</title>
        <authorList>
            <person name="Whitman W."/>
        </authorList>
    </citation>
    <scope>NUCLEOTIDE SEQUENCE [LARGE SCALE GENOMIC DNA]</scope>
    <source>
        <strain evidence="3 4">CECT 8236</strain>
    </source>
</reference>
<dbReference type="Proteomes" id="UP000256869">
    <property type="component" value="Unassembled WGS sequence"/>
</dbReference>
<accession>A0A3D9IS95</accession>
<dbReference type="EMBL" id="QRDY01000002">
    <property type="protein sequence ID" value="RED64653.1"/>
    <property type="molecule type" value="Genomic_DNA"/>
</dbReference>
<feature type="compositionally biased region" description="Polar residues" evidence="1">
    <location>
        <begin position="1"/>
        <end position="16"/>
    </location>
</feature>
<sequence>MNETAASRSTEQTTNLPELDPFAGFPPARTLTLSTRTKVFILLALAAGAILYLYLKFMAGDGSQSSPQKATEGFFQAAIDKDAKAMASFLYFASGEAAIEGMDKESVVQNWEKLFKEEPEIVLLQDFEVLDVQEVNDAATVVIKVKAGPEEVSGEQPYQLKKVKDKWFIDLFGQR</sequence>
<dbReference type="RefSeq" id="WP_181907252.1">
    <property type="nucleotide sequence ID" value="NZ_QRDY01000002.1"/>
</dbReference>
<proteinExistence type="predicted"/>
<feature type="region of interest" description="Disordered" evidence="1">
    <location>
        <begin position="1"/>
        <end position="21"/>
    </location>
</feature>